<dbReference type="Proteomes" id="UP000824533">
    <property type="component" value="Linkage Group LG14"/>
</dbReference>
<proteinExistence type="predicted"/>
<organism evidence="1 2">
    <name type="scientific">Dendrolimus kikuchii</name>
    <dbReference type="NCBI Taxonomy" id="765133"/>
    <lineage>
        <taxon>Eukaryota</taxon>
        <taxon>Metazoa</taxon>
        <taxon>Ecdysozoa</taxon>
        <taxon>Arthropoda</taxon>
        <taxon>Hexapoda</taxon>
        <taxon>Insecta</taxon>
        <taxon>Pterygota</taxon>
        <taxon>Neoptera</taxon>
        <taxon>Endopterygota</taxon>
        <taxon>Lepidoptera</taxon>
        <taxon>Glossata</taxon>
        <taxon>Ditrysia</taxon>
        <taxon>Bombycoidea</taxon>
        <taxon>Lasiocampidae</taxon>
        <taxon>Dendrolimus</taxon>
    </lineage>
</organism>
<comment type="caution">
    <text evidence="1">The sequence shown here is derived from an EMBL/GenBank/DDBJ whole genome shotgun (WGS) entry which is preliminary data.</text>
</comment>
<protein>
    <submittedName>
        <fullName evidence="1">Uncharacterized protein</fullName>
    </submittedName>
</protein>
<reference evidence="1 2" key="1">
    <citation type="journal article" date="2021" name="Front. Genet.">
        <title>Chromosome-Level Genome Assembly Reveals Significant Gene Expansion in the Toll and IMD Signaling Pathways of Dendrolimus kikuchii.</title>
        <authorList>
            <person name="Zhou J."/>
            <person name="Wu P."/>
            <person name="Xiong Z."/>
            <person name="Liu N."/>
            <person name="Zhao N."/>
            <person name="Ji M."/>
            <person name="Qiu Y."/>
            <person name="Yang B."/>
        </authorList>
    </citation>
    <scope>NUCLEOTIDE SEQUENCE [LARGE SCALE GENOMIC DNA]</scope>
    <source>
        <strain evidence="1">Ann1</strain>
    </source>
</reference>
<evidence type="ECO:0000313" key="2">
    <source>
        <dbReference type="Proteomes" id="UP000824533"/>
    </source>
</evidence>
<sequence>MAIEHSGIAITADVIKTKLIDLAEGGTESGSAFFNRGQQWNKSYDKVGSKLKNGGQLDSNVKNKNVNVKIRCYKCKQIGHYKNKCPKLKSNESDKISAFSAVFLQGNHCKTDWYLDSGASVHMTRDIDLIREKKQKSVKQITTANKSVMPVLCSGNVNIITITPKSRHEVTINNVLCVPDLCTNLISISQLIKNGNKIQFKEDCCCIYNKKNKLQAGIVHQKTNTYTPEQNGMCERINRTIVERARCLLFDAGLDKKFWAEATHTAVYLRNRSIAAGLNNKTPYELWMNKKPDLSHIWIFGSQVMVHIPKEKRLKWDMKAIKGILVGYADNIKGYRIYDLQKKCIIISRDVVVHENIEKGKTSDILVSVGEILPQEEKQKSCDEVQESDSSDSEYVPSSYNSISSDSEKEITNIDGDSLLKETSKEDEHHNLKRKRKEPKRYGNFTSVESVTKDPSSVQEAMKSPDKNKWIKAMQEELQAFEENDAWSVVQLPRNNSAV</sequence>
<keyword evidence="2" id="KW-1185">Reference proteome</keyword>
<evidence type="ECO:0000313" key="1">
    <source>
        <dbReference type="EMBL" id="KAJ0176135.1"/>
    </source>
</evidence>
<accession>A0ACC1CXC9</accession>
<dbReference type="EMBL" id="CM034400">
    <property type="protein sequence ID" value="KAJ0176135.1"/>
    <property type="molecule type" value="Genomic_DNA"/>
</dbReference>
<name>A0ACC1CXC9_9NEOP</name>
<gene>
    <name evidence="1" type="ORF">K1T71_008309</name>
</gene>